<feature type="region of interest" description="Disordered" evidence="1">
    <location>
        <begin position="1530"/>
        <end position="1554"/>
    </location>
</feature>
<evidence type="ECO:0000313" key="3">
    <source>
        <dbReference type="EMBL" id="BBQ09629.1"/>
    </source>
</evidence>
<dbReference type="EMBL" id="LC516060">
    <property type="protein sequence ID" value="BBQ09629.1"/>
    <property type="molecule type" value="Genomic_DNA"/>
</dbReference>
<keyword evidence="2" id="KW-0812">Transmembrane</keyword>
<evidence type="ECO:0000256" key="2">
    <source>
        <dbReference type="SAM" id="Phobius"/>
    </source>
</evidence>
<proteinExistence type="predicted"/>
<reference evidence="3" key="1">
    <citation type="submission" date="2019-12" db="EMBL/GenBank/DDBJ databases">
        <title>A plastid genome of a nonphotosynthetic green alga.</title>
        <authorList>
            <person name="Kamikawa R."/>
        </authorList>
    </citation>
    <scope>NUCLEOTIDE SEQUENCE</scope>
    <source>
        <strain evidence="3">NrCl902</strain>
    </source>
</reference>
<name>A0A7G1GGA6_9CHLO</name>
<sequence length="2145" mass="249928">MVHIITLVKDYVSILNTVIVDASLTNQTLGYNNIGTFLTFIALSIRDSIVGLFHLGTYYNSGKNVWSLPLIVPNFSSAMIGETGFSIFKGNSTLPLGSGKIWHNVLNYLDTPLLYFYTQNSLIYSLEKFAIGLINSLFLCIPNNISHLITFRYFITQGLDAGYFSGLGTICGNLLWLASVLFGWRFFVIPWLSLDVFRYIFGFLLLVKYIWENAKSEQVKTLNLNNNIWKFQIFATNFLLSLTEQSNVYPFLSNLSINPEASILEGFPVKDTFQFITVHFSYLAGIFLGSLALLHLTCWFWENPGFKLYMWCFSKIQGNSANTFNIFKAPTSMSNKALNWILLYLTMFSVLSNIPYYGLDYTITNPLGFVNDDRIVQDNLLLETSFLGTKASDRNTRRNRGRHGRRERWKRRIRKYRTFDTSLRDEGIYDLFPIEDLNYGFDRFWIRRKLRNHRVRFRFFPGPWMRNFKKQLAKPRLESYSGPRVEFFRILFEQVYHPSFHAFCNHIQKHQPKSINLLSNNTLSRIDTSSLGDNKKLNSLITTNGSFTQSIVPSKGIARTKETKKIVNTNKVELSTLRKLERKLTKRIKTSTLALELNNVSNTNVHPEINNILHLTNEKDKRVFSKRWKHFFSTLAKKSNITTSITSAVLNDVNKHKSLLTSARTRDIQILRYRTLLLKNSLNNNIRNAAVLLHPLKYYIQKQKAFSRKLRYYTPNIYRKFSIENNAPIFRTMLKRYFYNYKPTNRWERTLKVATLRKARRKTTRTPLLSTNYQNENISVPSEMKNNIRTSNSSVNKGSFVHFINKPTHNYNVVGKRASRYRFQIFKDVLQHWYYSPFNRLLLKLDVNSFIKRQPYTHFLTSKEEQLMHLRRYLLGEYNNSLRWYTKMEYYKTMKTKIGGTKSFSSRIYNHQFLGTLNKIRHLFSITPAISNNIIGNKEQKAKNVNLPKVLKFDQSLYNEYSNTKEKPFNYTYLIHEELLPALHTDSLFSGLSLKDMGMGSQVKDNVQNTIIKEVPTSCFFGEVKTNNTININNTINTKNIIKNNSNKVSLKENSIYGSSLCYDTLTFWKDRVNNQELLKNYINRRIEKREKRQQYKENRLINKLKFLYNVKKSTKSLTINQSAALNPSLNAKLTNKNRQITATTGVQKSINVNTPLNTKVTTLNALKDLQTQKTIRQYNITMSSLKNVCKKNSLNNTFNNCTTFSHLLTKLRFLISWPSFVLQTPGLLYNNTFKYLGLDKLVGVLGHRTVKKQLNSNGIYNFPEKERTLTKQKRLRKGFKKLGLKNPRFSTYSYNKSKGVKSAFILQKQNKATNSNNPLNQGSSKGSVIKVLTTVSSVTSDVTSENTQLYNRNPLRRKRLSVKSVLNSVLNKGQLSTTKTFLPLNNEAVDISTSYLTEKDPVLNNNNNIIIKLKNRLISLISKKYKRKHSPQRRSRGRPGRAMLKKHTLNESFIQEINSNYTVTFSQFTNMEKVESEQHAQQNKDKGNINKLDPLHNKNGLTNNLINIRDADISDTPLLKPFILQNLKQRKSKQRKNRYWKQKRSKFAQKQRKYRKRRRYAIGKIRTLSKQLKKIKSKGEFQYYYKTYFLSNFGISATGLIDKGKTKNSIINCVNDRLAMNPFNKLQNLNKSKALNIISKYNITGNAITGSSICNRGSIDDITNSSNSSTLINTKISPLYAGWDNTLNKFVITNLMLSRQDACYTLKTPFISSLPITDVNNNYNNTTEFTAAPLQGMNGATTLYWQTSFSTYDPDQFFALGMDGFSPIGWRKFQFRHSLLKQWLYNFNLCNKDACSGAIQKPNIINNKADSFFIVNKAEVQSNKKTLSSTSLVSIIPEGVKIINASKWKTQTYKGFNYYNNQLKTVSRRYKKRYSKVKKHPRTPVWFPSGPLINQVLPVHYIYTFYKTSRLPRERYLKRRLLNVKTVEQNFKSYYYPLKEQRTKTNLTDFTLRKRVKPKRKYHRKNNYGIKTLRLPRRYKFAGNANEPLRWRPLTMRKIAKPIIEFVKEQRSINAKRRNNSNAILAQGSDAEQNTRLRQLRTRVQRLTIKTVWRYRPRAGGFVWPGDYLRLEKVTAPMLNKTTLQEKQVQQGRDSINQKEKVKHKRSPNIKIRANLPEWSVQSKEYLKDRQEQLSYKRKIFKVF</sequence>
<feature type="transmembrane region" description="Helical" evidence="2">
    <location>
        <begin position="161"/>
        <end position="184"/>
    </location>
</feature>
<feature type="transmembrane region" description="Helical" evidence="2">
    <location>
        <begin position="129"/>
        <end position="155"/>
    </location>
</feature>
<feature type="transmembrane region" description="Helical" evidence="2">
    <location>
        <begin position="337"/>
        <end position="357"/>
    </location>
</feature>
<protein>
    <submittedName>
        <fullName evidence="3">Hypothetical chloroplast protein RF1</fullName>
    </submittedName>
</protein>
<gene>
    <name evidence="3" type="primary">ycf1</name>
</gene>
<organism evidence="3">
    <name type="scientific">Volvocales sp. NrCl902</name>
    <dbReference type="NCBI Taxonomy" id="2682054"/>
    <lineage>
        <taxon>Eukaryota</taxon>
        <taxon>Viridiplantae</taxon>
        <taxon>Chlorophyta</taxon>
        <taxon>core chlorophytes</taxon>
        <taxon>Chlorophyceae</taxon>
        <taxon>CS clade</taxon>
        <taxon>Chlamydomonadales</taxon>
    </lineage>
</organism>
<feature type="region of interest" description="Disordered" evidence="1">
    <location>
        <begin position="1477"/>
        <end position="1496"/>
    </location>
</feature>
<feature type="transmembrane region" description="Helical" evidence="2">
    <location>
        <begin position="280"/>
        <end position="301"/>
    </location>
</feature>
<accession>A0A7G1GGA6</accession>
<geneLocation type="plastid" evidence="3"/>
<feature type="transmembrane region" description="Helical" evidence="2">
    <location>
        <begin position="196"/>
        <end position="211"/>
    </location>
</feature>
<evidence type="ECO:0000256" key="1">
    <source>
        <dbReference type="SAM" id="MobiDB-lite"/>
    </source>
</evidence>
<keyword evidence="2" id="KW-1133">Transmembrane helix</keyword>
<keyword evidence="2" id="KW-0472">Membrane</keyword>
<keyword evidence="3" id="KW-0934">Plastid</keyword>